<dbReference type="EMBL" id="JAIFRP010000038">
    <property type="protein sequence ID" value="KAK2581913.1"/>
    <property type="molecule type" value="Genomic_DNA"/>
</dbReference>
<evidence type="ECO:0000313" key="2">
    <source>
        <dbReference type="Proteomes" id="UP001258017"/>
    </source>
</evidence>
<comment type="caution">
    <text evidence="1">The sequence shown here is derived from an EMBL/GenBank/DDBJ whole genome shotgun (WGS) entry which is preliminary data.</text>
</comment>
<evidence type="ECO:0000313" key="1">
    <source>
        <dbReference type="EMBL" id="KAK2581913.1"/>
    </source>
</evidence>
<protein>
    <submittedName>
        <fullName evidence="1">Uncharacterized protein</fullName>
    </submittedName>
</protein>
<accession>A0AAD9VP81</accession>
<reference evidence="1" key="2">
    <citation type="journal article" date="2023" name="Commun. Biol.">
        <title>Intrasexual cuticular hydrocarbon dimorphism in a wasp sheds light on hydrocarbon biosynthesis genes in Hymenoptera.</title>
        <authorList>
            <person name="Moris V.C."/>
            <person name="Podsiadlowski L."/>
            <person name="Martin S."/>
            <person name="Oeyen J.P."/>
            <person name="Donath A."/>
            <person name="Petersen M."/>
            <person name="Wilbrandt J."/>
            <person name="Misof B."/>
            <person name="Liedtke D."/>
            <person name="Thamm M."/>
            <person name="Scheiner R."/>
            <person name="Schmitt T."/>
            <person name="Niehuis O."/>
        </authorList>
    </citation>
    <scope>NUCLEOTIDE SEQUENCE</scope>
    <source>
        <strain evidence="1">GBR_01_08_01A</strain>
    </source>
</reference>
<keyword evidence="2" id="KW-1185">Reference proteome</keyword>
<reference evidence="1" key="1">
    <citation type="submission" date="2021-08" db="EMBL/GenBank/DDBJ databases">
        <authorList>
            <person name="Misof B."/>
            <person name="Oliver O."/>
            <person name="Podsiadlowski L."/>
            <person name="Donath A."/>
            <person name="Peters R."/>
            <person name="Mayer C."/>
            <person name="Rust J."/>
            <person name="Gunkel S."/>
            <person name="Lesny P."/>
            <person name="Martin S."/>
            <person name="Oeyen J.P."/>
            <person name="Petersen M."/>
            <person name="Panagiotis P."/>
            <person name="Wilbrandt J."/>
            <person name="Tanja T."/>
        </authorList>
    </citation>
    <scope>NUCLEOTIDE SEQUENCE</scope>
    <source>
        <strain evidence="1">GBR_01_08_01A</strain>
        <tissue evidence="1">Thorax + abdomen</tissue>
    </source>
</reference>
<organism evidence="1 2">
    <name type="scientific">Odynerus spinipes</name>
    <dbReference type="NCBI Taxonomy" id="1348599"/>
    <lineage>
        <taxon>Eukaryota</taxon>
        <taxon>Metazoa</taxon>
        <taxon>Ecdysozoa</taxon>
        <taxon>Arthropoda</taxon>
        <taxon>Hexapoda</taxon>
        <taxon>Insecta</taxon>
        <taxon>Pterygota</taxon>
        <taxon>Neoptera</taxon>
        <taxon>Endopterygota</taxon>
        <taxon>Hymenoptera</taxon>
        <taxon>Apocrita</taxon>
        <taxon>Aculeata</taxon>
        <taxon>Vespoidea</taxon>
        <taxon>Vespidae</taxon>
        <taxon>Eumeninae</taxon>
        <taxon>Odynerus</taxon>
    </lineage>
</organism>
<dbReference type="Proteomes" id="UP001258017">
    <property type="component" value="Unassembled WGS sequence"/>
</dbReference>
<gene>
    <name evidence="1" type="ORF">KPH14_002368</name>
</gene>
<proteinExistence type="predicted"/>
<dbReference type="AlphaFoldDB" id="A0AAD9VP81"/>
<name>A0AAD9VP81_9HYME</name>
<sequence>MFMFPEPPPIDYVLEEVSPSFLSDGIFLHGKPGPSHKCVAKQLRPIKRRISRRSCIKSEEVYKMRVRLSIGRLMTSLFNGCACSTSRRIDKSYRQYEYEYIQRRRLENIPKENFVDVSRCRAKEEKNETIRTDDEPCYILKPPFWWKDESKKKVKLPIGSIDDYAFNRLEYVEDDKRRSERSMTTDRAFKQVDDEIQAPEIIKKTNDAADIVKSEKKIPKIDCCLCSPIKDGAARRTDVRWQPIYNMAGFSGTDAERKEELRMVTKPYLHELQTWYSKNLPTKLLLPVRWEGKRPIPEWRFSHL</sequence>